<keyword evidence="1" id="KW-0677">Repeat</keyword>
<evidence type="ECO:0000256" key="1">
    <source>
        <dbReference type="ARBA" id="ARBA00022737"/>
    </source>
</evidence>
<dbReference type="InterPro" id="IPR041118">
    <property type="entry name" value="Rx_N"/>
</dbReference>
<dbReference type="InterPro" id="IPR044974">
    <property type="entry name" value="Disease_R_plants"/>
</dbReference>
<evidence type="ECO:0000313" key="7">
    <source>
        <dbReference type="RefSeq" id="XP_060673839.1"/>
    </source>
</evidence>
<dbReference type="CDD" id="cd14798">
    <property type="entry name" value="RX-CC_like"/>
    <property type="match status" value="1"/>
</dbReference>
<organism evidence="6 7">
    <name type="scientific">Ziziphus jujuba</name>
    <name type="common">Chinese jujube</name>
    <name type="synonym">Ziziphus sativa</name>
    <dbReference type="NCBI Taxonomy" id="326968"/>
    <lineage>
        <taxon>Eukaryota</taxon>
        <taxon>Viridiplantae</taxon>
        <taxon>Streptophyta</taxon>
        <taxon>Embryophyta</taxon>
        <taxon>Tracheophyta</taxon>
        <taxon>Spermatophyta</taxon>
        <taxon>Magnoliopsida</taxon>
        <taxon>eudicotyledons</taxon>
        <taxon>Gunneridae</taxon>
        <taxon>Pentapetalae</taxon>
        <taxon>rosids</taxon>
        <taxon>fabids</taxon>
        <taxon>Rosales</taxon>
        <taxon>Rhamnaceae</taxon>
        <taxon>Paliureae</taxon>
        <taxon>Ziziphus</taxon>
    </lineage>
</organism>
<dbReference type="Proteomes" id="UP001652623">
    <property type="component" value="Chromosome 6"/>
</dbReference>
<dbReference type="InterPro" id="IPR027417">
    <property type="entry name" value="P-loop_NTPase"/>
</dbReference>
<dbReference type="PANTHER" id="PTHR23155">
    <property type="entry name" value="DISEASE RESISTANCE PROTEIN RP"/>
    <property type="match status" value="1"/>
</dbReference>
<proteinExistence type="predicted"/>
<dbReference type="InterPro" id="IPR002182">
    <property type="entry name" value="NB-ARC"/>
</dbReference>
<name>A0ABM4AAT3_ZIZJJ</name>
<dbReference type="Gene3D" id="1.10.8.430">
    <property type="entry name" value="Helical domain of apoptotic protease-activating factors"/>
    <property type="match status" value="1"/>
</dbReference>
<dbReference type="GeneID" id="107434546"/>
<accession>A0ABM4AAT3</accession>
<evidence type="ECO:0000259" key="4">
    <source>
        <dbReference type="Pfam" id="PF00931"/>
    </source>
</evidence>
<dbReference type="Gene3D" id="1.20.5.4130">
    <property type="match status" value="1"/>
</dbReference>
<keyword evidence="6" id="KW-1185">Reference proteome</keyword>
<evidence type="ECO:0000313" key="6">
    <source>
        <dbReference type="Proteomes" id="UP001652623"/>
    </source>
</evidence>
<keyword evidence="2" id="KW-0547">Nucleotide-binding</keyword>
<feature type="domain" description="NB-ARC" evidence="4">
    <location>
        <begin position="134"/>
        <end position="312"/>
    </location>
</feature>
<dbReference type="Pfam" id="PF18052">
    <property type="entry name" value="Rx_N"/>
    <property type="match status" value="1"/>
</dbReference>
<protein>
    <submittedName>
        <fullName evidence="7">Disease resistance protein RPM1</fullName>
    </submittedName>
</protein>
<dbReference type="PANTHER" id="PTHR23155:SF1205">
    <property type="entry name" value="DISEASE RESISTANCE PROTEIN RPM1"/>
    <property type="match status" value="1"/>
</dbReference>
<evidence type="ECO:0000256" key="3">
    <source>
        <dbReference type="ARBA" id="ARBA00022821"/>
    </source>
</evidence>
<feature type="domain" description="Disease resistance N-terminal" evidence="5">
    <location>
        <begin position="1"/>
        <end position="47"/>
    </location>
</feature>
<dbReference type="PRINTS" id="PR00364">
    <property type="entry name" value="DISEASERSIST"/>
</dbReference>
<reference evidence="7" key="1">
    <citation type="submission" date="2025-08" db="UniProtKB">
        <authorList>
            <consortium name="RefSeq"/>
        </authorList>
    </citation>
    <scope>IDENTIFICATION</scope>
    <source>
        <tissue evidence="7">Seedling</tissue>
    </source>
</reference>
<keyword evidence="3" id="KW-0611">Plant defense</keyword>
<sequence length="414" mass="47336">MRAFLRVADMIEDGDEEIGVWVKQVRGVAFNTEDVLDEFLFLCSHYKENGFSSILLKKARSVMNFRARRRIASELESIKSRLTNVSDGHQRYLYKLNIVKQGSTGAAAATHNYSLNDLRRDALLVEEDQLVGIEKPQNKIIKQLLEGKTKLQVVAVAGVGGLGKTTLVSKVFSDPRVKKHFQHQAFVTVSQFKQDKILAEIIQQLFNEMKQPLPQGVDSEDNSKLKRIIVDFLREKRYLVVFDDMWNLDSWESLKIAFPNNNYGSRLMITTRNVELTSTSKVDLGGMIYDLKPLSSEESWILFCAKTFQRNQCPSHLEKSSRNILKRCEGLPLAIIAISGLLATKDRRIDEWEKVDRSVGAEFQGNDKLKSTSKILSLSFSDLSYNLKSCSRYFSMLPEDYLIEKSRLIQFWIA</sequence>
<dbReference type="Pfam" id="PF00931">
    <property type="entry name" value="NB-ARC"/>
    <property type="match status" value="1"/>
</dbReference>
<dbReference type="RefSeq" id="XP_060673839.1">
    <property type="nucleotide sequence ID" value="XM_060817856.1"/>
</dbReference>
<evidence type="ECO:0000256" key="2">
    <source>
        <dbReference type="ARBA" id="ARBA00022741"/>
    </source>
</evidence>
<evidence type="ECO:0000259" key="5">
    <source>
        <dbReference type="Pfam" id="PF18052"/>
    </source>
</evidence>
<gene>
    <name evidence="7" type="primary">LOC107434546</name>
</gene>
<dbReference type="InterPro" id="IPR038005">
    <property type="entry name" value="RX-like_CC"/>
</dbReference>
<dbReference type="SUPFAM" id="SSF52540">
    <property type="entry name" value="P-loop containing nucleoside triphosphate hydrolases"/>
    <property type="match status" value="1"/>
</dbReference>
<dbReference type="InterPro" id="IPR042197">
    <property type="entry name" value="Apaf_helical"/>
</dbReference>
<dbReference type="Gene3D" id="3.40.50.300">
    <property type="entry name" value="P-loop containing nucleotide triphosphate hydrolases"/>
    <property type="match status" value="1"/>
</dbReference>